<dbReference type="RefSeq" id="WP_147372738.1">
    <property type="nucleotide sequence ID" value="NZ_QWFX01000006.1"/>
</dbReference>
<evidence type="ECO:0000313" key="3">
    <source>
        <dbReference type="EMBL" id="RIJ30722.1"/>
    </source>
</evidence>
<feature type="chain" id="PRO_5017248054" description="DUF4352 domain-containing protein" evidence="2">
    <location>
        <begin position="23"/>
        <end position="177"/>
    </location>
</feature>
<accession>A0A399RLJ8</accession>
<reference evidence="3 4" key="1">
    <citation type="submission" date="2018-08" db="EMBL/GenBank/DDBJ databases">
        <title>Henriciella mobilis sp. nov., isolated from seawater.</title>
        <authorList>
            <person name="Cheng H."/>
            <person name="Wu Y.-H."/>
            <person name="Xu X.-W."/>
            <person name="Guo L.-L."/>
        </authorList>
    </citation>
    <scope>NUCLEOTIDE SEQUENCE [LARGE SCALE GENOMIC DNA]</scope>
    <source>
        <strain evidence="3 4">JN25</strain>
    </source>
</reference>
<gene>
    <name evidence="3" type="ORF">D1223_08910</name>
</gene>
<keyword evidence="4" id="KW-1185">Reference proteome</keyword>
<keyword evidence="2" id="KW-0732">Signal</keyword>
<dbReference type="AlphaFoldDB" id="A0A399RLJ8"/>
<feature type="region of interest" description="Disordered" evidence="1">
    <location>
        <begin position="20"/>
        <end position="61"/>
    </location>
</feature>
<sequence>MRFIILTTAMALMAACNPSAPANDDPADAPVPPTENPQAEASPTPDAAEAAADDPATAAADPLPAGQYCYYRDSADTTEAMEIEVTEEGDVSGTNYGNIHQEEAAYYASFWIELTNGGFGEDGLYAFDSVTEVDGDTQVGTMTWSITPDTAAPDGFMDKPLQSADCEGLEDRIFPPM</sequence>
<evidence type="ECO:0000256" key="2">
    <source>
        <dbReference type="SAM" id="SignalP"/>
    </source>
</evidence>
<feature type="compositionally biased region" description="Low complexity" evidence="1">
    <location>
        <begin position="39"/>
        <end position="61"/>
    </location>
</feature>
<organism evidence="3 4">
    <name type="scientific">Henriciella mobilis</name>
    <dbReference type="NCBI Taxonomy" id="2305467"/>
    <lineage>
        <taxon>Bacteria</taxon>
        <taxon>Pseudomonadati</taxon>
        <taxon>Pseudomonadota</taxon>
        <taxon>Alphaproteobacteria</taxon>
        <taxon>Hyphomonadales</taxon>
        <taxon>Hyphomonadaceae</taxon>
        <taxon>Henriciella</taxon>
    </lineage>
</organism>
<evidence type="ECO:0008006" key="5">
    <source>
        <dbReference type="Google" id="ProtNLM"/>
    </source>
</evidence>
<evidence type="ECO:0000313" key="4">
    <source>
        <dbReference type="Proteomes" id="UP000266385"/>
    </source>
</evidence>
<evidence type="ECO:0000256" key="1">
    <source>
        <dbReference type="SAM" id="MobiDB-lite"/>
    </source>
</evidence>
<dbReference type="EMBL" id="QWFX01000006">
    <property type="protein sequence ID" value="RIJ30722.1"/>
    <property type="molecule type" value="Genomic_DNA"/>
</dbReference>
<dbReference type="Proteomes" id="UP000266385">
    <property type="component" value="Unassembled WGS sequence"/>
</dbReference>
<name>A0A399RLJ8_9PROT</name>
<comment type="caution">
    <text evidence="3">The sequence shown here is derived from an EMBL/GenBank/DDBJ whole genome shotgun (WGS) entry which is preliminary data.</text>
</comment>
<feature type="signal peptide" evidence="2">
    <location>
        <begin position="1"/>
        <end position="22"/>
    </location>
</feature>
<dbReference type="OrthoDB" id="7629548at2"/>
<dbReference type="PROSITE" id="PS51257">
    <property type="entry name" value="PROKAR_LIPOPROTEIN"/>
    <property type="match status" value="1"/>
</dbReference>
<proteinExistence type="predicted"/>
<protein>
    <recommendedName>
        <fullName evidence="5">DUF4352 domain-containing protein</fullName>
    </recommendedName>
</protein>